<dbReference type="Gene3D" id="3.90.1680.10">
    <property type="entry name" value="SOS response associated peptidase-like"/>
    <property type="match status" value="1"/>
</dbReference>
<dbReference type="InterPro" id="IPR003738">
    <property type="entry name" value="SRAP"/>
</dbReference>
<protein>
    <recommendedName>
        <fullName evidence="8">Abasic site processing protein</fullName>
        <ecNumber evidence="8">3.4.-.-</ecNumber>
    </recommendedName>
</protein>
<dbReference type="KEGG" id="nav:JQS30_11715"/>
<dbReference type="AlphaFoldDB" id="A0A895XQA2"/>
<reference evidence="9" key="1">
    <citation type="submission" date="2021-02" db="EMBL/GenBank/DDBJ databases">
        <title>Natronoglycomyces albus gen. nov., sp. nov, a haloalkaliphilic actinobacterium from a soda solonchak soil.</title>
        <authorList>
            <person name="Sorokin D.Y."/>
            <person name="Khijniak T.V."/>
            <person name="Zakharycheva A.P."/>
            <person name="Boueva O.V."/>
            <person name="Ariskina E.V."/>
            <person name="Hahnke R.L."/>
            <person name="Bunk B."/>
            <person name="Sproer C."/>
            <person name="Schumann P."/>
            <person name="Evtushenko L.I."/>
            <person name="Kublanov I.V."/>
        </authorList>
    </citation>
    <scope>NUCLEOTIDE SEQUENCE</scope>
    <source>
        <strain evidence="9">DSM 106290</strain>
    </source>
</reference>
<keyword evidence="10" id="KW-1185">Reference proteome</keyword>
<keyword evidence="6" id="KW-0238">DNA-binding</keyword>
<dbReference type="EC" id="3.4.-.-" evidence="8"/>
<evidence type="ECO:0000313" key="9">
    <source>
        <dbReference type="EMBL" id="QSB04450.1"/>
    </source>
</evidence>
<dbReference type="GO" id="GO:0016829">
    <property type="term" value="F:lyase activity"/>
    <property type="evidence" value="ECO:0007669"/>
    <property type="project" value="UniProtKB-KW"/>
</dbReference>
<dbReference type="PANTHER" id="PTHR13604:SF0">
    <property type="entry name" value="ABASIC SITE PROCESSING PROTEIN HMCES"/>
    <property type="match status" value="1"/>
</dbReference>
<dbReference type="Pfam" id="PF02586">
    <property type="entry name" value="SRAP"/>
    <property type="match status" value="1"/>
</dbReference>
<evidence type="ECO:0000256" key="7">
    <source>
        <dbReference type="ARBA" id="ARBA00023239"/>
    </source>
</evidence>
<keyword evidence="4 8" id="KW-0378">Hydrolase</keyword>
<comment type="similarity">
    <text evidence="1 8">Belongs to the SOS response-associated peptidase family.</text>
</comment>
<evidence type="ECO:0000256" key="5">
    <source>
        <dbReference type="ARBA" id="ARBA00023124"/>
    </source>
</evidence>
<keyword evidence="2 8" id="KW-0645">Protease</keyword>
<evidence type="ECO:0000256" key="6">
    <source>
        <dbReference type="ARBA" id="ARBA00023125"/>
    </source>
</evidence>
<keyword evidence="5" id="KW-0190">Covalent protein-DNA linkage</keyword>
<dbReference type="GO" id="GO:0006508">
    <property type="term" value="P:proteolysis"/>
    <property type="evidence" value="ECO:0007669"/>
    <property type="project" value="UniProtKB-KW"/>
</dbReference>
<dbReference type="EMBL" id="CP070496">
    <property type="protein sequence ID" value="QSB04450.1"/>
    <property type="molecule type" value="Genomic_DNA"/>
</dbReference>
<accession>A0A895XQA2</accession>
<keyword evidence="7" id="KW-0456">Lyase</keyword>
<dbReference type="SUPFAM" id="SSF143081">
    <property type="entry name" value="BB1717-like"/>
    <property type="match status" value="1"/>
</dbReference>
<evidence type="ECO:0000256" key="8">
    <source>
        <dbReference type="RuleBase" id="RU364100"/>
    </source>
</evidence>
<dbReference type="InterPro" id="IPR036590">
    <property type="entry name" value="SRAP-like"/>
</dbReference>
<sequence>MCGRYANTKVTTNLATLFDALDGTDGAWGPRYNIAPTTKAPIVRMSTSAPAGAGVTNQLGSRKLDLARWGLIPPWAKELSIGSRMFNARSETVQTSKAYRRPFTTRRALVPADGWFEWQKLPGGGKQPYFITRPGGVVFAGLWDSWGKGEERIVSFTILTCDSFGGLEEIHDRMPLILPPDAYAAWLGLEEADARQLLAGPDLEDVLTLETRRVSKAVGRVTNDGPELLEALEEDDPTEPTLPGL</sequence>
<dbReference type="GO" id="GO:0003697">
    <property type="term" value="F:single-stranded DNA binding"/>
    <property type="evidence" value="ECO:0007669"/>
    <property type="project" value="InterPro"/>
</dbReference>
<keyword evidence="3" id="KW-0227">DNA damage</keyword>
<evidence type="ECO:0000256" key="4">
    <source>
        <dbReference type="ARBA" id="ARBA00022801"/>
    </source>
</evidence>
<proteinExistence type="inferred from homology"/>
<dbReference type="PANTHER" id="PTHR13604">
    <property type="entry name" value="DC12-RELATED"/>
    <property type="match status" value="1"/>
</dbReference>
<evidence type="ECO:0000256" key="3">
    <source>
        <dbReference type="ARBA" id="ARBA00022763"/>
    </source>
</evidence>
<dbReference type="GO" id="GO:0106300">
    <property type="term" value="P:protein-DNA covalent cross-linking repair"/>
    <property type="evidence" value="ECO:0007669"/>
    <property type="project" value="InterPro"/>
</dbReference>
<evidence type="ECO:0000256" key="1">
    <source>
        <dbReference type="ARBA" id="ARBA00008136"/>
    </source>
</evidence>
<name>A0A895XQA2_9ACTN</name>
<dbReference type="GO" id="GO:0008233">
    <property type="term" value="F:peptidase activity"/>
    <property type="evidence" value="ECO:0007669"/>
    <property type="project" value="UniProtKB-KW"/>
</dbReference>
<evidence type="ECO:0000256" key="2">
    <source>
        <dbReference type="ARBA" id="ARBA00022670"/>
    </source>
</evidence>
<dbReference type="Proteomes" id="UP000662939">
    <property type="component" value="Chromosome"/>
</dbReference>
<organism evidence="9 10">
    <name type="scientific">Natronoglycomyces albus</name>
    <dbReference type="NCBI Taxonomy" id="2811108"/>
    <lineage>
        <taxon>Bacteria</taxon>
        <taxon>Bacillati</taxon>
        <taxon>Actinomycetota</taxon>
        <taxon>Actinomycetes</taxon>
        <taxon>Glycomycetales</taxon>
        <taxon>Glycomycetaceae</taxon>
        <taxon>Natronoglycomyces</taxon>
    </lineage>
</organism>
<gene>
    <name evidence="9" type="ORF">JQS30_11715</name>
</gene>
<evidence type="ECO:0000313" key="10">
    <source>
        <dbReference type="Proteomes" id="UP000662939"/>
    </source>
</evidence>